<keyword evidence="3" id="KW-1185">Reference proteome</keyword>
<dbReference type="InterPro" id="IPR029526">
    <property type="entry name" value="PGBD"/>
</dbReference>
<protein>
    <submittedName>
        <fullName evidence="2">35168_t:CDS:1</fullName>
    </submittedName>
</protein>
<organism evidence="2 3">
    <name type="scientific">Gigaspora margarita</name>
    <dbReference type="NCBI Taxonomy" id="4874"/>
    <lineage>
        <taxon>Eukaryota</taxon>
        <taxon>Fungi</taxon>
        <taxon>Fungi incertae sedis</taxon>
        <taxon>Mucoromycota</taxon>
        <taxon>Glomeromycotina</taxon>
        <taxon>Glomeromycetes</taxon>
        <taxon>Diversisporales</taxon>
        <taxon>Gigasporaceae</taxon>
        <taxon>Gigaspora</taxon>
    </lineage>
</organism>
<accession>A0ABN7WL91</accession>
<evidence type="ECO:0000313" key="3">
    <source>
        <dbReference type="Proteomes" id="UP000789901"/>
    </source>
</evidence>
<feature type="domain" description="PiggyBac transposable element-derived protein" evidence="1">
    <location>
        <begin position="10"/>
        <end position="98"/>
    </location>
</feature>
<name>A0ABN7WL91_GIGMA</name>
<dbReference type="EMBL" id="CAJVQB010049847">
    <property type="protein sequence ID" value="CAG8834658.1"/>
    <property type="molecule type" value="Genomic_DNA"/>
</dbReference>
<comment type="caution">
    <text evidence="2">The sequence shown here is derived from an EMBL/GenBank/DDBJ whole genome shotgun (WGS) entry which is preliminary data.</text>
</comment>
<gene>
    <name evidence="2" type="ORF">GMARGA_LOCUS32172</name>
</gene>
<dbReference type="Proteomes" id="UP000789901">
    <property type="component" value="Unassembled WGS sequence"/>
</dbReference>
<evidence type="ECO:0000313" key="2">
    <source>
        <dbReference type="EMBL" id="CAG8834658.1"/>
    </source>
</evidence>
<evidence type="ECO:0000259" key="1">
    <source>
        <dbReference type="Pfam" id="PF13843"/>
    </source>
</evidence>
<reference evidence="2 3" key="1">
    <citation type="submission" date="2021-06" db="EMBL/GenBank/DDBJ databases">
        <authorList>
            <person name="Kallberg Y."/>
            <person name="Tangrot J."/>
            <person name="Rosling A."/>
        </authorList>
    </citation>
    <scope>NUCLEOTIDE SEQUENCE [LARGE SCALE GENOMIC DNA]</scope>
    <source>
        <strain evidence="2 3">120-4 pot B 10/14</strain>
    </source>
</reference>
<dbReference type="Pfam" id="PF13843">
    <property type="entry name" value="DDE_Tnp_1_7"/>
    <property type="match status" value="1"/>
</dbReference>
<sequence length="170" mass="19726">MTSELNASNLNDPLYSVRSFINTFNSNLVDAVRPGSTLCIDESMNSWLDEKNKIPGHRKILQKPHPVGQEWKTIANGFTNIIIQLEPCEEKKIEKINSLHQNMLVWITKTLFTFLMQNGFYGIFHVKKRCGWPFNYPWNMIQNLENTYRTYFSKVAVVNNVQLIVASLKD</sequence>
<proteinExistence type="predicted"/>